<accession>A0ABY4T262</accession>
<feature type="chain" id="PRO_5045661185" description="Protease inhibitor Inh" evidence="1">
    <location>
        <begin position="24"/>
        <end position="134"/>
    </location>
</feature>
<reference evidence="2" key="1">
    <citation type="submission" date="2020-10" db="EMBL/GenBank/DDBJ databases">
        <title>Whole-genome sequence of Luteibacter sp. EIF3.</title>
        <authorList>
            <person name="Friedrich I."/>
            <person name="Hertel R."/>
            <person name="Daniel R."/>
        </authorList>
    </citation>
    <scope>NUCLEOTIDE SEQUENCE</scope>
    <source>
        <strain evidence="2">EIF3</strain>
    </source>
</reference>
<organism evidence="2 3">
    <name type="scientific">Luteibacter flocculans</name>
    <dbReference type="NCBI Taxonomy" id="2780091"/>
    <lineage>
        <taxon>Bacteria</taxon>
        <taxon>Pseudomonadati</taxon>
        <taxon>Pseudomonadota</taxon>
        <taxon>Gammaproteobacteria</taxon>
        <taxon>Lysobacterales</taxon>
        <taxon>Rhodanobacteraceae</taxon>
        <taxon>Luteibacter</taxon>
    </lineage>
</organism>
<sequence length="134" mass="14433">MSAISKISSLLMATFFVATSCVAAASSLGVNGQWSGVMRTEDGKRTRVQTKIGAQAISLHFGEPANCSIEGLLLDVEQSTTVYRFKVPQNGGAFCSRLYPGEVMITPDSSDMVRMSFTRSAVPWSALLHRAIEP</sequence>
<protein>
    <recommendedName>
        <fullName evidence="4">Protease inhibitor Inh</fullName>
    </recommendedName>
</protein>
<dbReference type="RefSeq" id="WP_250338914.1">
    <property type="nucleotide sequence ID" value="NZ_CP063231.1"/>
</dbReference>
<evidence type="ECO:0000256" key="1">
    <source>
        <dbReference type="SAM" id="SignalP"/>
    </source>
</evidence>
<dbReference type="EMBL" id="CP063231">
    <property type="protein sequence ID" value="URL58167.1"/>
    <property type="molecule type" value="Genomic_DNA"/>
</dbReference>
<dbReference type="PROSITE" id="PS51257">
    <property type="entry name" value="PROKAR_LIPOPROTEIN"/>
    <property type="match status" value="1"/>
</dbReference>
<dbReference type="Proteomes" id="UP001056681">
    <property type="component" value="Chromosome"/>
</dbReference>
<evidence type="ECO:0008006" key="4">
    <source>
        <dbReference type="Google" id="ProtNLM"/>
    </source>
</evidence>
<keyword evidence="1" id="KW-0732">Signal</keyword>
<feature type="signal peptide" evidence="1">
    <location>
        <begin position="1"/>
        <end position="23"/>
    </location>
</feature>
<evidence type="ECO:0000313" key="2">
    <source>
        <dbReference type="EMBL" id="URL58167.1"/>
    </source>
</evidence>
<name>A0ABY4T262_9GAMM</name>
<keyword evidence="3" id="KW-1185">Reference proteome</keyword>
<gene>
    <name evidence="2" type="ORF">IM816_16450</name>
</gene>
<proteinExistence type="predicted"/>
<evidence type="ECO:0000313" key="3">
    <source>
        <dbReference type="Proteomes" id="UP001056681"/>
    </source>
</evidence>